<dbReference type="InterPro" id="IPR025346">
    <property type="entry name" value="DUF4250"/>
</dbReference>
<evidence type="ECO:0008006" key="3">
    <source>
        <dbReference type="Google" id="ProtNLM"/>
    </source>
</evidence>
<dbReference type="RefSeq" id="WP_006806667.1">
    <property type="nucleotide sequence ID" value="NZ_AP019822.1"/>
</dbReference>
<sequence>MFDFEKGDINMMLSLLNMKLRDEFSDLERLADYYSADKNVILKRMEENGYFYNNEINQFKKI</sequence>
<dbReference type="KEGG" id="lgo:JCM16774_0952"/>
<name>A0A510J9N4_9FUSO</name>
<dbReference type="Proteomes" id="UP000321606">
    <property type="component" value="Chromosome"/>
</dbReference>
<dbReference type="OrthoDB" id="6636823at2"/>
<evidence type="ECO:0000313" key="2">
    <source>
        <dbReference type="Proteomes" id="UP000321606"/>
    </source>
</evidence>
<dbReference type="Pfam" id="PF14056">
    <property type="entry name" value="DUF4250"/>
    <property type="match status" value="1"/>
</dbReference>
<accession>A0A510J9N4</accession>
<dbReference type="EMBL" id="AP019822">
    <property type="protein sequence ID" value="BBM36020.1"/>
    <property type="molecule type" value="Genomic_DNA"/>
</dbReference>
<reference evidence="1 2" key="1">
    <citation type="submission" date="2019-07" db="EMBL/GenBank/DDBJ databases">
        <title>Complete Genome Sequence of Leptotrichia goodfellowii Strain JCM 16774.</title>
        <authorList>
            <person name="Watanabe S."/>
            <person name="Cui L."/>
        </authorList>
    </citation>
    <scope>NUCLEOTIDE SEQUENCE [LARGE SCALE GENOMIC DNA]</scope>
    <source>
        <strain evidence="1 2">JCM16774</strain>
    </source>
</reference>
<organism evidence="1 2">
    <name type="scientific">Pseudoleptotrichia goodfellowii</name>
    <dbReference type="NCBI Taxonomy" id="157692"/>
    <lineage>
        <taxon>Bacteria</taxon>
        <taxon>Fusobacteriati</taxon>
        <taxon>Fusobacteriota</taxon>
        <taxon>Fusobacteriia</taxon>
        <taxon>Fusobacteriales</taxon>
        <taxon>Leptotrichiaceae</taxon>
        <taxon>Pseudoleptotrichia</taxon>
    </lineage>
</organism>
<gene>
    <name evidence="1" type="ORF">JCM16774_0952</name>
</gene>
<protein>
    <recommendedName>
        <fullName evidence="3">DUF4250 domain-containing protein</fullName>
    </recommendedName>
</protein>
<dbReference type="AlphaFoldDB" id="A0A510J9N4"/>
<evidence type="ECO:0000313" key="1">
    <source>
        <dbReference type="EMBL" id="BBM36020.1"/>
    </source>
</evidence>
<dbReference type="STRING" id="714315.GCA_000516535_00943"/>
<proteinExistence type="predicted"/>